<geneLocation type="plasmid" evidence="1">
    <name>pLA2</name>
</geneLocation>
<evidence type="ECO:0000313" key="2">
    <source>
        <dbReference type="Proteomes" id="UP000004030"/>
    </source>
</evidence>
<organism evidence="1 2">
    <name type="scientific">Novosphingobium pentaromativorans US6-1</name>
    <dbReference type="NCBI Taxonomy" id="1088721"/>
    <lineage>
        <taxon>Bacteria</taxon>
        <taxon>Pseudomonadati</taxon>
        <taxon>Pseudomonadota</taxon>
        <taxon>Alphaproteobacteria</taxon>
        <taxon>Sphingomonadales</taxon>
        <taxon>Sphingomonadaceae</taxon>
        <taxon>Novosphingobium</taxon>
    </lineage>
</organism>
<keyword evidence="2" id="KW-1185">Reference proteome</keyword>
<dbReference type="PATRIC" id="fig|1088721.7.peg.222"/>
<comment type="caution">
    <text evidence="1">The sequence shown here is derived from an EMBL/GenBank/DDBJ whole genome shotgun (WGS) entry which is preliminary data.</text>
</comment>
<dbReference type="RefSeq" id="WP_007016064.1">
    <property type="nucleotide sequence ID" value="NZ_AGFM01000123.1"/>
</dbReference>
<gene>
    <name evidence="1" type="ORF">NSU_pLA2032</name>
</gene>
<name>G6ELF8_9SPHN</name>
<dbReference type="Proteomes" id="UP000004030">
    <property type="component" value="Unassembled WGS sequence"/>
</dbReference>
<dbReference type="EMBL" id="AGFM01000123">
    <property type="protein sequence ID" value="EHJ57839.1"/>
    <property type="molecule type" value="Genomic_DNA"/>
</dbReference>
<dbReference type="KEGG" id="npn:JI59_26125"/>
<reference evidence="1 2" key="1">
    <citation type="journal article" date="2012" name="J. Bacteriol.">
        <title>Genome sequence of benzo(a)pyrene-degrading bacterium Novosphingobium pentaromativorans US6-1.</title>
        <authorList>
            <person name="Luo Y.R."/>
            <person name="Kang S.G."/>
            <person name="Kim S.J."/>
            <person name="Kim M.R."/>
            <person name="Li N."/>
            <person name="Lee J.H."/>
            <person name="Kwon K.K."/>
        </authorList>
    </citation>
    <scope>NUCLEOTIDE SEQUENCE [LARGE SCALE GENOMIC DNA]</scope>
    <source>
        <strain evidence="1 2">US6-1</strain>
        <plasmid evidence="1">pLA2</plasmid>
    </source>
</reference>
<protein>
    <submittedName>
        <fullName evidence="1">Uncharacterized protein</fullName>
    </submittedName>
</protein>
<keyword evidence="1" id="KW-0614">Plasmid</keyword>
<sequence length="74" mass="8246">MNLIDNAARVMMAVQGSSHWERLDVEVQDRAKESIRAILKELDASKNCWLMSAWRDSLAFAMSGGSDGGTAWFL</sequence>
<proteinExistence type="predicted"/>
<dbReference type="AlphaFoldDB" id="G6ELF8"/>
<accession>G6ELF8</accession>
<evidence type="ECO:0000313" key="1">
    <source>
        <dbReference type="EMBL" id="EHJ57839.1"/>
    </source>
</evidence>